<name>A0A3M8F542_9ACTN</name>
<dbReference type="PANTHER" id="PTHR24276">
    <property type="entry name" value="POLYSERASE-RELATED"/>
    <property type="match status" value="1"/>
</dbReference>
<reference evidence="6 7" key="1">
    <citation type="journal article" date="2014" name="Genome Announc.">
        <title>Draft Genome Sequence of Streptomyces fradiae ATCC 19609, a Strain Highly Sensitive to Antibiotics.</title>
        <authorList>
            <person name="Bekker O.B."/>
            <person name="Klimina K.M."/>
            <person name="Vatlin A.A."/>
            <person name="Zakharevich N.V."/>
            <person name="Kasianov A.S."/>
            <person name="Danilenko V.N."/>
        </authorList>
    </citation>
    <scope>NUCLEOTIDE SEQUENCE [LARGE SCALE GENOMIC DNA]</scope>
    <source>
        <strain evidence="6 7">ATCC 19609</strain>
    </source>
</reference>
<dbReference type="EMBL" id="JNAD02000006">
    <property type="protein sequence ID" value="RKM95267.1"/>
    <property type="molecule type" value="Genomic_DNA"/>
</dbReference>
<keyword evidence="3" id="KW-0720">Serine protease</keyword>
<dbReference type="Pfam" id="PF00089">
    <property type="entry name" value="Trypsin"/>
    <property type="match status" value="1"/>
</dbReference>
<dbReference type="SMART" id="SM00020">
    <property type="entry name" value="Tryp_SPc"/>
    <property type="match status" value="1"/>
</dbReference>
<feature type="domain" description="Peptidase S1" evidence="5">
    <location>
        <begin position="35"/>
        <end position="275"/>
    </location>
</feature>
<dbReference type="InterPro" id="IPR050430">
    <property type="entry name" value="Peptidase_S1"/>
</dbReference>
<evidence type="ECO:0000256" key="1">
    <source>
        <dbReference type="ARBA" id="ARBA00007664"/>
    </source>
</evidence>
<evidence type="ECO:0000313" key="7">
    <source>
        <dbReference type="Proteomes" id="UP000028058"/>
    </source>
</evidence>
<comment type="caution">
    <text evidence="6">The sequence shown here is derived from an EMBL/GenBank/DDBJ whole genome shotgun (WGS) entry which is preliminary data.</text>
</comment>
<dbReference type="InterPro" id="IPR033116">
    <property type="entry name" value="TRYPSIN_SER"/>
</dbReference>
<dbReference type="CDD" id="cd00190">
    <property type="entry name" value="Tryp_SPc"/>
    <property type="match status" value="1"/>
</dbReference>
<dbReference type="InterPro" id="IPR043504">
    <property type="entry name" value="Peptidase_S1_PA_chymotrypsin"/>
</dbReference>
<dbReference type="PROSITE" id="PS50240">
    <property type="entry name" value="TRYPSIN_DOM"/>
    <property type="match status" value="1"/>
</dbReference>
<dbReference type="OrthoDB" id="1496095at2"/>
<dbReference type="InterPro" id="IPR018114">
    <property type="entry name" value="TRYPSIN_HIS"/>
</dbReference>
<evidence type="ECO:0000313" key="6">
    <source>
        <dbReference type="EMBL" id="RKM95267.1"/>
    </source>
</evidence>
<dbReference type="PANTHER" id="PTHR24276:SF98">
    <property type="entry name" value="FI18310P1-RELATED"/>
    <property type="match status" value="1"/>
</dbReference>
<dbReference type="InterPro" id="IPR001314">
    <property type="entry name" value="Peptidase_S1A"/>
</dbReference>
<dbReference type="FunFam" id="2.40.10.10:FF:000068">
    <property type="entry name" value="transmembrane protease serine 2"/>
    <property type="match status" value="1"/>
</dbReference>
<dbReference type="Gene3D" id="2.40.10.10">
    <property type="entry name" value="Trypsin-like serine proteases"/>
    <property type="match status" value="2"/>
</dbReference>
<dbReference type="PROSITE" id="PS00135">
    <property type="entry name" value="TRYPSIN_SER"/>
    <property type="match status" value="1"/>
</dbReference>
<dbReference type="GO" id="GO:0004252">
    <property type="term" value="F:serine-type endopeptidase activity"/>
    <property type="evidence" value="ECO:0007669"/>
    <property type="project" value="InterPro"/>
</dbReference>
<dbReference type="GO" id="GO:0006508">
    <property type="term" value="P:proteolysis"/>
    <property type="evidence" value="ECO:0007669"/>
    <property type="project" value="UniProtKB-KW"/>
</dbReference>
<gene>
    <name evidence="6" type="ORF">SFRA_014380</name>
</gene>
<evidence type="ECO:0000259" key="5">
    <source>
        <dbReference type="PROSITE" id="PS50240"/>
    </source>
</evidence>
<feature type="chain" id="PRO_5043184449" evidence="4">
    <location>
        <begin position="32"/>
        <end position="284"/>
    </location>
</feature>
<dbReference type="SUPFAM" id="SSF50494">
    <property type="entry name" value="Trypsin-like serine proteases"/>
    <property type="match status" value="1"/>
</dbReference>
<dbReference type="FunFam" id="2.40.10.10:FF:000002">
    <property type="entry name" value="Transmembrane protease serine"/>
    <property type="match status" value="1"/>
</dbReference>
<dbReference type="InterPro" id="IPR009003">
    <property type="entry name" value="Peptidase_S1_PA"/>
</dbReference>
<keyword evidence="3" id="KW-0378">Hydrolase</keyword>
<feature type="signal peptide" evidence="4">
    <location>
        <begin position="1"/>
        <end position="31"/>
    </location>
</feature>
<dbReference type="AlphaFoldDB" id="A0A3M8F542"/>
<dbReference type="PRINTS" id="PR00722">
    <property type="entry name" value="CHYMOTRYPSIN"/>
</dbReference>
<organism evidence="6 7">
    <name type="scientific">Streptomyces xinghaiensis</name>
    <dbReference type="NCBI Taxonomy" id="1038928"/>
    <lineage>
        <taxon>Bacteria</taxon>
        <taxon>Bacillati</taxon>
        <taxon>Actinomycetota</taxon>
        <taxon>Actinomycetes</taxon>
        <taxon>Kitasatosporales</taxon>
        <taxon>Streptomycetaceae</taxon>
        <taxon>Streptomyces</taxon>
    </lineage>
</organism>
<sequence length="284" mass="28942">MRPISRTLAGALSLIPAAAAVSLVTAPPAAADSVVVGGRQVSTEERPWAVALASRDRFGDTRSGQFCGGVVVAPRTVLTAAHCVSRAVLGVDVSAVGDLTVIAGRDDLRSTGGEELPVRKVRVNPDYDSTTNAGDLAVLTVERGLAGEGLPLARSGDEAYRPGTPAEVYGWGDTTGRGGYASVLHAARVRILEDGICERAYPGSADGTYTPAFMVCAGDNGGGGDACQGDSGGPLVARGRLVGLVSWGSGCGAADTPGVYTRMSAMERVVSQQRVSQPEASQQG</sequence>
<keyword evidence="7" id="KW-1185">Reference proteome</keyword>
<evidence type="ECO:0000256" key="3">
    <source>
        <dbReference type="RuleBase" id="RU363034"/>
    </source>
</evidence>
<protein>
    <submittedName>
        <fullName evidence="6">Serine protease</fullName>
    </submittedName>
</protein>
<evidence type="ECO:0000256" key="4">
    <source>
        <dbReference type="SAM" id="SignalP"/>
    </source>
</evidence>
<proteinExistence type="inferred from homology"/>
<keyword evidence="2" id="KW-1015">Disulfide bond</keyword>
<dbReference type="Proteomes" id="UP000028058">
    <property type="component" value="Unassembled WGS sequence"/>
</dbReference>
<keyword evidence="3 6" id="KW-0645">Protease</keyword>
<dbReference type="PROSITE" id="PS00134">
    <property type="entry name" value="TRYPSIN_HIS"/>
    <property type="match status" value="1"/>
</dbReference>
<comment type="similarity">
    <text evidence="1">Belongs to the peptidase S1 family.</text>
</comment>
<dbReference type="RefSeq" id="WP_043460793.1">
    <property type="nucleotide sequence ID" value="NZ_CP134822.1"/>
</dbReference>
<dbReference type="InterPro" id="IPR001254">
    <property type="entry name" value="Trypsin_dom"/>
</dbReference>
<evidence type="ECO:0000256" key="2">
    <source>
        <dbReference type="ARBA" id="ARBA00023157"/>
    </source>
</evidence>
<accession>A0A3M8F542</accession>
<keyword evidence="4" id="KW-0732">Signal</keyword>